<name>A0ABX1GPB9_9FLAO</name>
<reference evidence="3 4" key="1">
    <citation type="submission" date="2020-04" db="EMBL/GenBank/DDBJ databases">
        <authorList>
            <person name="Yoon J."/>
        </authorList>
    </citation>
    <scope>NUCLEOTIDE SEQUENCE [LARGE SCALE GENOMIC DNA]</scope>
    <source>
        <strain evidence="3 4">DJ-13</strain>
    </source>
</reference>
<dbReference type="PANTHER" id="PTHR47505:SF1">
    <property type="entry name" value="DNA UTILIZATION PROTEIN YHGH"/>
    <property type="match status" value="1"/>
</dbReference>
<dbReference type="InterPro" id="IPR051910">
    <property type="entry name" value="ComF/GntX_DNA_util-trans"/>
</dbReference>
<sequence length="238" mass="27069">MLGLRLTNIRNHIDRVLFPEVCFGCNAQLFGGENLLCTICRNDLPLTEFNFRENNIIDRTFYGRIAIEKANSFLYFRQNGIVKNLLHALKYKNQEQIGAFLGDWFGHIISMEDKNLNVDFVVPVPLHPAKLKQRGYNQVSLFAEKLASHIEGEYLPNALIKTANVKTQTKKGRFLRWSQTQELYKVNPLMNLQGKSILLVDDVITTGATIESCAKSLLQHKQTKVYVATMAIVPKLGN</sequence>
<evidence type="ECO:0000313" key="4">
    <source>
        <dbReference type="Proteomes" id="UP000718451"/>
    </source>
</evidence>
<gene>
    <name evidence="3" type="ORF">HCU67_05895</name>
</gene>
<proteinExistence type="inferred from homology"/>
<dbReference type="InterPro" id="IPR029057">
    <property type="entry name" value="PRTase-like"/>
</dbReference>
<evidence type="ECO:0000256" key="1">
    <source>
        <dbReference type="ARBA" id="ARBA00008007"/>
    </source>
</evidence>
<dbReference type="PANTHER" id="PTHR47505">
    <property type="entry name" value="DNA UTILIZATION PROTEIN YHGH"/>
    <property type="match status" value="1"/>
</dbReference>
<dbReference type="EMBL" id="JAAWWL010000001">
    <property type="protein sequence ID" value="NKI31469.1"/>
    <property type="molecule type" value="Genomic_DNA"/>
</dbReference>
<keyword evidence="4" id="KW-1185">Reference proteome</keyword>
<dbReference type="InterPro" id="IPR000836">
    <property type="entry name" value="PRTase_dom"/>
</dbReference>
<organism evidence="3 4">
    <name type="scientific">Croceivirga thetidis</name>
    <dbReference type="NCBI Taxonomy" id="2721623"/>
    <lineage>
        <taxon>Bacteria</taxon>
        <taxon>Pseudomonadati</taxon>
        <taxon>Bacteroidota</taxon>
        <taxon>Flavobacteriia</taxon>
        <taxon>Flavobacteriales</taxon>
        <taxon>Flavobacteriaceae</taxon>
        <taxon>Croceivirga</taxon>
    </lineage>
</organism>
<feature type="domain" description="Phosphoribosyltransferase" evidence="2">
    <location>
        <begin position="142"/>
        <end position="230"/>
    </location>
</feature>
<comment type="caution">
    <text evidence="3">The sequence shown here is derived from an EMBL/GenBank/DDBJ whole genome shotgun (WGS) entry which is preliminary data.</text>
</comment>
<dbReference type="Gene3D" id="3.40.50.2020">
    <property type="match status" value="1"/>
</dbReference>
<comment type="similarity">
    <text evidence="1">Belongs to the ComF/GntX family.</text>
</comment>
<accession>A0ABX1GPB9</accession>
<protein>
    <submittedName>
        <fullName evidence="3">ComF family protein</fullName>
    </submittedName>
</protein>
<dbReference type="SUPFAM" id="SSF53271">
    <property type="entry name" value="PRTase-like"/>
    <property type="match status" value="1"/>
</dbReference>
<dbReference type="Proteomes" id="UP000718451">
    <property type="component" value="Unassembled WGS sequence"/>
</dbReference>
<dbReference type="Pfam" id="PF00156">
    <property type="entry name" value="Pribosyltran"/>
    <property type="match status" value="1"/>
</dbReference>
<evidence type="ECO:0000313" key="3">
    <source>
        <dbReference type="EMBL" id="NKI31469.1"/>
    </source>
</evidence>
<evidence type="ECO:0000259" key="2">
    <source>
        <dbReference type="Pfam" id="PF00156"/>
    </source>
</evidence>
<dbReference type="CDD" id="cd06223">
    <property type="entry name" value="PRTases_typeI"/>
    <property type="match status" value="1"/>
</dbReference>